<keyword evidence="7 8" id="KW-0807">Transducer</keyword>
<feature type="transmembrane region" description="Helical" evidence="8">
    <location>
        <begin position="38"/>
        <end position="58"/>
    </location>
</feature>
<dbReference type="InterPro" id="IPR013604">
    <property type="entry name" value="7TM_chemorcpt"/>
</dbReference>
<feature type="transmembrane region" description="Helical" evidence="8">
    <location>
        <begin position="133"/>
        <end position="155"/>
    </location>
</feature>
<dbReference type="GO" id="GO:0008049">
    <property type="term" value="P:male courtship behavior"/>
    <property type="evidence" value="ECO:0007669"/>
    <property type="project" value="TreeGrafter"/>
</dbReference>
<dbReference type="GO" id="GO:0043025">
    <property type="term" value="C:neuronal cell body"/>
    <property type="evidence" value="ECO:0007669"/>
    <property type="project" value="TreeGrafter"/>
</dbReference>
<keyword evidence="3 8" id="KW-0812">Transmembrane</keyword>
<protein>
    <recommendedName>
        <fullName evidence="8">Gustatory receptor</fullName>
    </recommendedName>
</protein>
<dbReference type="EnsemblMetazoa" id="ADAC003749-RA">
    <property type="protein sequence ID" value="ADAC003749-PA"/>
    <property type="gene ID" value="ADAC003749"/>
</dbReference>
<evidence type="ECO:0000256" key="6">
    <source>
        <dbReference type="ARBA" id="ARBA00023170"/>
    </source>
</evidence>
<dbReference type="GO" id="GO:0007635">
    <property type="term" value="P:chemosensory behavior"/>
    <property type="evidence" value="ECO:0007669"/>
    <property type="project" value="TreeGrafter"/>
</dbReference>
<evidence type="ECO:0000256" key="1">
    <source>
        <dbReference type="ARBA" id="ARBA00004651"/>
    </source>
</evidence>
<evidence type="ECO:0000256" key="7">
    <source>
        <dbReference type="ARBA" id="ARBA00023224"/>
    </source>
</evidence>
<comment type="function">
    <text evidence="8">Gustatory receptor which mediates acceptance or avoidance behavior, depending on its substrates.</text>
</comment>
<organism evidence="9">
    <name type="scientific">Anopheles darlingi</name>
    <name type="common">Mosquito</name>
    <dbReference type="NCBI Taxonomy" id="43151"/>
    <lineage>
        <taxon>Eukaryota</taxon>
        <taxon>Metazoa</taxon>
        <taxon>Ecdysozoa</taxon>
        <taxon>Arthropoda</taxon>
        <taxon>Hexapoda</taxon>
        <taxon>Insecta</taxon>
        <taxon>Pterygota</taxon>
        <taxon>Neoptera</taxon>
        <taxon>Endopterygota</taxon>
        <taxon>Diptera</taxon>
        <taxon>Nematocera</taxon>
        <taxon>Culicoidea</taxon>
        <taxon>Culicidae</taxon>
        <taxon>Anophelinae</taxon>
        <taxon>Anopheles</taxon>
    </lineage>
</organism>
<dbReference type="VEuPathDB" id="VectorBase:ADAC003749"/>
<feature type="transmembrane region" description="Helical" evidence="8">
    <location>
        <begin position="290"/>
        <end position="308"/>
    </location>
</feature>
<evidence type="ECO:0000256" key="5">
    <source>
        <dbReference type="ARBA" id="ARBA00023136"/>
    </source>
</evidence>
<comment type="caution">
    <text evidence="8">Lacks conserved residue(s) required for the propagation of feature annotation.</text>
</comment>
<dbReference type="HOGENOM" id="CLU_638136_0_0_1"/>
<dbReference type="Pfam" id="PF08395">
    <property type="entry name" value="7tm_7"/>
    <property type="match status" value="1"/>
</dbReference>
<dbReference type="OMA" id="WIAFCMP"/>
<dbReference type="GO" id="GO:0005886">
    <property type="term" value="C:plasma membrane"/>
    <property type="evidence" value="ECO:0007669"/>
    <property type="project" value="UniProtKB-SubCell"/>
</dbReference>
<reference evidence="9" key="3">
    <citation type="journal article" date="2013" name="Nucleic Acids Res.">
        <title>The genome of Anopheles darlingi, the main neotropical malaria vector.</title>
        <authorList>
            <person name="Marinotti O."/>
            <person name="Cerqueira G.C."/>
            <person name="de Almeida L.G."/>
            <person name="Ferro M.I."/>
            <person name="Loreto E.L."/>
            <person name="Zaha A."/>
            <person name="Teixeira S.M."/>
            <person name="Wespiser A.R."/>
            <person name="Almeida E Silva A."/>
            <person name="Schlindwein A.D."/>
            <person name="Pacheco A.C."/>
            <person name="Silva A.L."/>
            <person name="Graveley B.R."/>
            <person name="Walenz B.P."/>
            <person name="Lima Bde A."/>
            <person name="Ribeiro C.A."/>
            <person name="Nunes-Silva C.G."/>
            <person name="de Carvalho C.R."/>
            <person name="Soares C.M."/>
            <person name="de Menezes C.B."/>
            <person name="Matiolli C."/>
            <person name="Caffrey D."/>
            <person name="Araujo D.A."/>
            <person name="de Oliveira D.M."/>
            <person name="Golenbock D."/>
            <person name="Grisard E.C."/>
            <person name="Fantinatti-Garboggini F."/>
            <person name="de Carvalho F.M."/>
            <person name="Barcellos F.G."/>
            <person name="Prosdocimi F."/>
            <person name="May G."/>
            <person name="Azevedo Junior G.M."/>
            <person name="Guimaraes G.M."/>
            <person name="Goldman G.H."/>
            <person name="Padilha I.Q."/>
            <person name="Batista Jda S."/>
            <person name="Ferro J.A."/>
            <person name="Ribeiro J.M."/>
            <person name="Fietto J.L."/>
            <person name="Dabbas K.M."/>
            <person name="Cerdeira L."/>
            <person name="Agnez-Lima L.F."/>
            <person name="Brocchi M."/>
            <person name="de Carvalho M.O."/>
            <person name="Teixeira Mde M."/>
            <person name="Diniz Maia Mde M."/>
            <person name="Goldman M.H."/>
            <person name="Cruz Schneider M.P."/>
            <person name="Felipe M.S."/>
            <person name="Hungria M."/>
            <person name="Nicolas M.F."/>
            <person name="Pereira M."/>
            <person name="Montes M.A."/>
            <person name="Cantao M.E."/>
            <person name="Vincentz M."/>
            <person name="Rafael M.S."/>
            <person name="Silverman N."/>
            <person name="Stoco P.H."/>
            <person name="Souza R.C."/>
            <person name="Vicentini R."/>
            <person name="Gazzinelli R.T."/>
            <person name="Neves Rde O."/>
            <person name="Silva R."/>
            <person name="Astolfi-Filho S."/>
            <person name="Maciel T.E."/>
            <person name="Urmenyi T.P."/>
            <person name="Tadei W.P."/>
            <person name="Camargo E.P."/>
            <person name="de Vasconcelos A.T."/>
        </authorList>
    </citation>
    <scope>NUCLEOTIDE SEQUENCE</scope>
</reference>
<reference evidence="9" key="2">
    <citation type="submission" date="2010-05" db="EMBL/GenBank/DDBJ databases">
        <authorList>
            <person name="Almeida L.G."/>
            <person name="Nicolas M.F."/>
            <person name="Souza R.C."/>
            <person name="Vasconcelos A.T.R."/>
        </authorList>
    </citation>
    <scope>NUCLEOTIDE SEQUENCE</scope>
</reference>
<evidence type="ECO:0000256" key="3">
    <source>
        <dbReference type="ARBA" id="ARBA00022692"/>
    </source>
</evidence>
<dbReference type="eggNOG" id="ENOG502R2GZ">
    <property type="taxonomic scope" value="Eukaryota"/>
</dbReference>
<dbReference type="GO" id="GO:0050909">
    <property type="term" value="P:sensory perception of taste"/>
    <property type="evidence" value="ECO:0007669"/>
    <property type="project" value="InterPro"/>
</dbReference>
<gene>
    <name evidence="9" type="ORF">AND_003749</name>
</gene>
<evidence type="ECO:0000256" key="2">
    <source>
        <dbReference type="ARBA" id="ARBA00022475"/>
    </source>
</evidence>
<dbReference type="GO" id="GO:0030424">
    <property type="term" value="C:axon"/>
    <property type="evidence" value="ECO:0007669"/>
    <property type="project" value="TreeGrafter"/>
</dbReference>
<keyword evidence="6 8" id="KW-0675">Receptor</keyword>
<dbReference type="STRING" id="43151.W5JMH5"/>
<dbReference type="VEuPathDB" id="VectorBase:ADAR2_006669"/>
<keyword evidence="4 8" id="KW-1133">Transmembrane helix</keyword>
<evidence type="ECO:0000313" key="10">
    <source>
        <dbReference type="EnsemblMetazoa" id="ADAC003749-PA"/>
    </source>
</evidence>
<evidence type="ECO:0000256" key="4">
    <source>
        <dbReference type="ARBA" id="ARBA00022989"/>
    </source>
</evidence>
<name>W5JMH5_ANODA</name>
<evidence type="ECO:0000313" key="9">
    <source>
        <dbReference type="EMBL" id="ETN64508.1"/>
    </source>
</evidence>
<accession>W5JMH5</accession>
<feature type="transmembrane region" description="Helical" evidence="8">
    <location>
        <begin position="167"/>
        <end position="192"/>
    </location>
</feature>
<dbReference type="PANTHER" id="PTHR21143">
    <property type="entry name" value="INVERTEBRATE GUSTATORY RECEPTOR"/>
    <property type="match status" value="1"/>
</dbReference>
<dbReference type="EMBL" id="ADMH02000986">
    <property type="protein sequence ID" value="ETN64508.1"/>
    <property type="molecule type" value="Genomic_DNA"/>
</dbReference>
<reference evidence="9 11" key="1">
    <citation type="journal article" date="2010" name="BMC Genomics">
        <title>Combination of measures distinguishes pre-miRNAs from other stem-loops in the genome of the newly sequenced Anopheles darlingi.</title>
        <authorList>
            <person name="Mendes N.D."/>
            <person name="Freitas A.T."/>
            <person name="Vasconcelos A.T."/>
            <person name="Sagot M.F."/>
        </authorList>
    </citation>
    <scope>NUCLEOTIDE SEQUENCE</scope>
</reference>
<keyword evidence="11" id="KW-1185">Reference proteome</keyword>
<dbReference type="AlphaFoldDB" id="W5JMH5"/>
<dbReference type="GO" id="GO:0030425">
    <property type="term" value="C:dendrite"/>
    <property type="evidence" value="ECO:0007669"/>
    <property type="project" value="TreeGrafter"/>
</dbReference>
<evidence type="ECO:0000256" key="8">
    <source>
        <dbReference type="RuleBase" id="RU363108"/>
    </source>
</evidence>
<comment type="similarity">
    <text evidence="8">Belongs to the insect chemoreceptor superfamily. Gustatory receptor (GR) family.</text>
</comment>
<feature type="transmembrane region" description="Helical" evidence="8">
    <location>
        <begin position="323"/>
        <end position="343"/>
    </location>
</feature>
<dbReference type="Proteomes" id="UP000000673">
    <property type="component" value="Unassembled WGS sequence"/>
</dbReference>
<feature type="transmembrane region" description="Helical" evidence="8">
    <location>
        <begin position="78"/>
        <end position="95"/>
    </location>
</feature>
<proteinExistence type="inferred from homology"/>
<keyword evidence="5 8" id="KW-0472">Membrane</keyword>
<dbReference type="GO" id="GO:0007165">
    <property type="term" value="P:signal transduction"/>
    <property type="evidence" value="ECO:0007669"/>
    <property type="project" value="UniProtKB-KW"/>
</dbReference>
<dbReference type="PANTHER" id="PTHR21143:SF104">
    <property type="entry name" value="GUSTATORY RECEPTOR 8A-RELATED"/>
    <property type="match status" value="1"/>
</dbReference>
<comment type="subcellular location">
    <subcellularLocation>
        <location evidence="1 8">Cell membrane</location>
        <topology evidence="1 8">Multi-pass membrane protein</topology>
    </subcellularLocation>
</comment>
<reference evidence="10" key="4">
    <citation type="submission" date="2015-06" db="UniProtKB">
        <authorList>
            <consortium name="EnsemblMetazoa"/>
        </authorList>
    </citation>
    <scope>IDENTIFICATION</scope>
</reference>
<sequence length="446" mass="50572">MQPIKSFYYFSKLFGLCPFPLDTTVPVNTRASYVKQLFPTYTVLFLYSACLISIFWQSGNTSDISNAANWIQVNGDDSSFIPNSFAYIFSLVFAIRHRSMALDILTTFAICDDKLRSLFGISFSMPNIKMRRVAILACVVTLTCGGTLGGLNYLIGVNWSRIWTLLYWIAFCMPKFGLLLFSFQFAGCILYLSDRAMLLLRGMNNFPVGVENLTLQPQPHVPQYKTLNMTMGGNHHHASMREGKLTRLTTLGNIKIRPISPLDSIQHIREVVELLQDLSVKINQCFGKQAIFSLLSAFTCVTVQLYYMLNHIKSGFTTPRSEIYALASCSLLFLHGIEFWSLFTSGEHVRLKWKKLINFLFFMKSKSTDDDYRSKADDLISFMIANPLEFSAYGLFPIDLSVLTGIASSITTYLIVLIQFKISEEQTSSFDEENKDNSLIQYSSTK</sequence>
<evidence type="ECO:0000313" key="11">
    <source>
        <dbReference type="Proteomes" id="UP000000673"/>
    </source>
</evidence>
<keyword evidence="2 8" id="KW-1003">Cell membrane</keyword>